<evidence type="ECO:0000256" key="1">
    <source>
        <dbReference type="SAM" id="MobiDB-lite"/>
    </source>
</evidence>
<reference evidence="2" key="1">
    <citation type="submission" date="2021-03" db="EMBL/GenBank/DDBJ databases">
        <title>Comparative genomics and phylogenomic investigation of the class Geoglossomycetes provide insights into ecological specialization and systematics.</title>
        <authorList>
            <person name="Melie T."/>
            <person name="Pirro S."/>
            <person name="Miller A.N."/>
            <person name="Quandt A."/>
        </authorList>
    </citation>
    <scope>NUCLEOTIDE SEQUENCE</scope>
    <source>
        <strain evidence="2">CAQ_001_2017</strain>
    </source>
</reference>
<keyword evidence="3" id="KW-1185">Reference proteome</keyword>
<name>A0A9P8LG10_9PEZI</name>
<organism evidence="2 3">
    <name type="scientific">Trichoglossum hirsutum</name>
    <dbReference type="NCBI Taxonomy" id="265104"/>
    <lineage>
        <taxon>Eukaryota</taxon>
        <taxon>Fungi</taxon>
        <taxon>Dikarya</taxon>
        <taxon>Ascomycota</taxon>
        <taxon>Pezizomycotina</taxon>
        <taxon>Geoglossomycetes</taxon>
        <taxon>Geoglossales</taxon>
        <taxon>Geoglossaceae</taxon>
        <taxon>Trichoglossum</taxon>
    </lineage>
</organism>
<feature type="compositionally biased region" description="Gly residues" evidence="1">
    <location>
        <begin position="360"/>
        <end position="370"/>
    </location>
</feature>
<feature type="region of interest" description="Disordered" evidence="1">
    <location>
        <begin position="289"/>
        <end position="370"/>
    </location>
</feature>
<protein>
    <submittedName>
        <fullName evidence="2">Uncharacterized protein</fullName>
    </submittedName>
</protein>
<evidence type="ECO:0000313" key="2">
    <source>
        <dbReference type="EMBL" id="KAH0565135.1"/>
    </source>
</evidence>
<feature type="region of interest" description="Disordered" evidence="1">
    <location>
        <begin position="121"/>
        <end position="166"/>
    </location>
</feature>
<dbReference type="EMBL" id="JAGHQM010000132">
    <property type="protein sequence ID" value="KAH0565135.1"/>
    <property type="molecule type" value="Genomic_DNA"/>
</dbReference>
<dbReference type="AlphaFoldDB" id="A0A9P8LG10"/>
<dbReference type="Proteomes" id="UP000750711">
    <property type="component" value="Unassembled WGS sequence"/>
</dbReference>
<sequence length="370" mass="40398">MHSAGRFAGGVSPPPALRHTISGHISQLLGVVFSATADVSLNALRELVEGDMSDDEDFFDDEYWEYDDSPNDGVAAWADDLAEHAMYSPVWADMDPNFEMEEFWSDWENYSDDYYDGDTRKSTIEGNGIRNSPKSGDKRKRAISDGSRQKRLKREEGIPDLSMGDPLDASTVRVGAAPIVIWRAEESPEGPPLHDSEGVEKVSVLKDWRERLQEASHTDQEIEIPANFSMEGSKDTVKITSKVELGSAQAVTRKSARLGSRLPVGEIATGAIAGFNEENRVPRCGLGITSPPENAYNDAAKNPKVATATRNDPKTTHATTRTARIAGKAGQKRKAPELTEENSRTGKRKAPSSKRQPRSGVGGDTSGNRL</sequence>
<evidence type="ECO:0000313" key="3">
    <source>
        <dbReference type="Proteomes" id="UP000750711"/>
    </source>
</evidence>
<comment type="caution">
    <text evidence="2">The sequence shown here is derived from an EMBL/GenBank/DDBJ whole genome shotgun (WGS) entry which is preliminary data.</text>
</comment>
<gene>
    <name evidence="2" type="ORF">GP486_001468</name>
</gene>
<feature type="compositionally biased region" description="Basic and acidic residues" evidence="1">
    <location>
        <begin position="334"/>
        <end position="344"/>
    </location>
</feature>
<proteinExistence type="predicted"/>
<accession>A0A9P8LG10</accession>
<feature type="compositionally biased region" description="Basic residues" evidence="1">
    <location>
        <begin position="345"/>
        <end position="357"/>
    </location>
</feature>